<organism evidence="2 3">
    <name type="scientific">Liparis tanakae</name>
    <name type="common">Tanaka's snailfish</name>
    <dbReference type="NCBI Taxonomy" id="230148"/>
    <lineage>
        <taxon>Eukaryota</taxon>
        <taxon>Metazoa</taxon>
        <taxon>Chordata</taxon>
        <taxon>Craniata</taxon>
        <taxon>Vertebrata</taxon>
        <taxon>Euteleostomi</taxon>
        <taxon>Actinopterygii</taxon>
        <taxon>Neopterygii</taxon>
        <taxon>Teleostei</taxon>
        <taxon>Neoteleostei</taxon>
        <taxon>Acanthomorphata</taxon>
        <taxon>Eupercaria</taxon>
        <taxon>Perciformes</taxon>
        <taxon>Cottioidei</taxon>
        <taxon>Cottales</taxon>
        <taxon>Liparidae</taxon>
        <taxon>Liparis</taxon>
    </lineage>
</organism>
<proteinExistence type="predicted"/>
<comment type="caution">
    <text evidence="2">The sequence shown here is derived from an EMBL/GenBank/DDBJ whole genome shotgun (WGS) entry which is preliminary data.</text>
</comment>
<gene>
    <name evidence="2" type="ORF">EYF80_040681</name>
</gene>
<dbReference type="EMBL" id="SRLO01000668">
    <property type="protein sequence ID" value="TNN49139.1"/>
    <property type="molecule type" value="Genomic_DNA"/>
</dbReference>
<dbReference type="AlphaFoldDB" id="A0A4Z2G6I7"/>
<feature type="region of interest" description="Disordered" evidence="1">
    <location>
        <begin position="333"/>
        <end position="353"/>
    </location>
</feature>
<keyword evidence="3" id="KW-1185">Reference proteome</keyword>
<feature type="compositionally biased region" description="Basic and acidic residues" evidence="1">
    <location>
        <begin position="157"/>
        <end position="176"/>
    </location>
</feature>
<evidence type="ECO:0000256" key="1">
    <source>
        <dbReference type="SAM" id="MobiDB-lite"/>
    </source>
</evidence>
<feature type="compositionally biased region" description="Basic and acidic residues" evidence="1">
    <location>
        <begin position="339"/>
        <end position="353"/>
    </location>
</feature>
<protein>
    <submittedName>
        <fullName evidence="2">Uncharacterized protein</fullName>
    </submittedName>
</protein>
<feature type="region of interest" description="Disordered" evidence="1">
    <location>
        <begin position="123"/>
        <end position="187"/>
    </location>
</feature>
<name>A0A4Z2G6I7_9TELE</name>
<evidence type="ECO:0000313" key="2">
    <source>
        <dbReference type="EMBL" id="TNN49139.1"/>
    </source>
</evidence>
<evidence type="ECO:0000313" key="3">
    <source>
        <dbReference type="Proteomes" id="UP000314294"/>
    </source>
</evidence>
<dbReference type="OrthoDB" id="8954273at2759"/>
<sequence>MPLSMALSCSCGVIVSQDGPCLSSMCFLSCIIFLAMELMEEKYSNFFSSILWASSPTMVAAAIFSCFSSCCLLCDKEKGAGGRGQCGRGRVGGATGGHRCATPADTLAAIELRVHPVLLQRVVPHRPPGRRQTGGVLRRSDLVSPGPGAASDPGVEQVEHLHEVEEQGDAGHHQHEDDEDGLLRGPGHVALHREGAGLLGAGEHGHHDEAVQVVLADDEAGLDDDLEHQLGQVAPQQVAFDLHLPLVVRVLGLLQHPGPPGAQQPLPHLVLLVDDVHGVAQVDQRRRGHEDDLEHPEANVRDGEGPIVADVLATGLLRVAEEARLLVAPDALGAGAQNHDPEQEEHAHPDLADDRGVGLDLVQQARQESPVTHLYQRSSVTDL</sequence>
<accession>A0A4Z2G6I7</accession>
<dbReference type="Proteomes" id="UP000314294">
    <property type="component" value="Unassembled WGS sequence"/>
</dbReference>
<reference evidence="2 3" key="1">
    <citation type="submission" date="2019-03" db="EMBL/GenBank/DDBJ databases">
        <title>First draft genome of Liparis tanakae, snailfish: a comprehensive survey of snailfish specific genes.</title>
        <authorList>
            <person name="Kim W."/>
            <person name="Song I."/>
            <person name="Jeong J.-H."/>
            <person name="Kim D."/>
            <person name="Kim S."/>
            <person name="Ryu S."/>
            <person name="Song J.Y."/>
            <person name="Lee S.K."/>
        </authorList>
    </citation>
    <scope>NUCLEOTIDE SEQUENCE [LARGE SCALE GENOMIC DNA]</scope>
    <source>
        <tissue evidence="2">Muscle</tissue>
    </source>
</reference>